<reference evidence="1" key="2">
    <citation type="journal article" date="2015" name="Data Brief">
        <title>Shoot transcriptome of the giant reed, Arundo donax.</title>
        <authorList>
            <person name="Barrero R.A."/>
            <person name="Guerrero F.D."/>
            <person name="Moolhuijzen P."/>
            <person name="Goolsby J.A."/>
            <person name="Tidwell J."/>
            <person name="Bellgard S.E."/>
            <person name="Bellgard M.I."/>
        </authorList>
    </citation>
    <scope>NUCLEOTIDE SEQUENCE</scope>
    <source>
        <tissue evidence="1">Shoot tissue taken approximately 20 cm above the soil surface</tissue>
    </source>
</reference>
<proteinExistence type="predicted"/>
<dbReference type="EMBL" id="GBRH01267738">
    <property type="protein sequence ID" value="JAD30157.1"/>
    <property type="molecule type" value="Transcribed_RNA"/>
</dbReference>
<name>A0A0A8Z5P7_ARUDO</name>
<protein>
    <submittedName>
        <fullName evidence="1">Uncharacterized protein</fullName>
    </submittedName>
</protein>
<accession>A0A0A8Z5P7</accession>
<sequence>MFRYLFDLNKNMENVLSETSFNIAV</sequence>
<organism evidence="1">
    <name type="scientific">Arundo donax</name>
    <name type="common">Giant reed</name>
    <name type="synonym">Donax arundinaceus</name>
    <dbReference type="NCBI Taxonomy" id="35708"/>
    <lineage>
        <taxon>Eukaryota</taxon>
        <taxon>Viridiplantae</taxon>
        <taxon>Streptophyta</taxon>
        <taxon>Embryophyta</taxon>
        <taxon>Tracheophyta</taxon>
        <taxon>Spermatophyta</taxon>
        <taxon>Magnoliopsida</taxon>
        <taxon>Liliopsida</taxon>
        <taxon>Poales</taxon>
        <taxon>Poaceae</taxon>
        <taxon>PACMAD clade</taxon>
        <taxon>Arundinoideae</taxon>
        <taxon>Arundineae</taxon>
        <taxon>Arundo</taxon>
    </lineage>
</organism>
<evidence type="ECO:0000313" key="1">
    <source>
        <dbReference type="EMBL" id="JAD30157.1"/>
    </source>
</evidence>
<reference evidence="1" key="1">
    <citation type="submission" date="2014-09" db="EMBL/GenBank/DDBJ databases">
        <authorList>
            <person name="Magalhaes I.L.F."/>
            <person name="Oliveira U."/>
            <person name="Santos F.R."/>
            <person name="Vidigal T.H.D.A."/>
            <person name="Brescovit A.D."/>
            <person name="Santos A.J."/>
        </authorList>
    </citation>
    <scope>NUCLEOTIDE SEQUENCE</scope>
    <source>
        <tissue evidence="1">Shoot tissue taken approximately 20 cm above the soil surface</tissue>
    </source>
</reference>
<dbReference type="AlphaFoldDB" id="A0A0A8Z5P7"/>